<dbReference type="CDD" id="cd00190">
    <property type="entry name" value="Tryp_SPc"/>
    <property type="match status" value="1"/>
</dbReference>
<accession>A0A0A1WRV5</accession>
<dbReference type="InterPro" id="IPR043504">
    <property type="entry name" value="Peptidase_S1_PA_chymotrypsin"/>
</dbReference>
<evidence type="ECO:0000256" key="2">
    <source>
        <dbReference type="ARBA" id="ARBA00022525"/>
    </source>
</evidence>
<keyword evidence="5 9" id="KW-0378">Hydrolase</keyword>
<evidence type="ECO:0000256" key="1">
    <source>
        <dbReference type="ARBA" id="ARBA00004613"/>
    </source>
</evidence>
<feature type="chain" id="PRO_5011029342" evidence="10">
    <location>
        <begin position="25"/>
        <end position="481"/>
    </location>
</feature>
<dbReference type="PROSITE" id="PS50240">
    <property type="entry name" value="TRYPSIN_DOM"/>
    <property type="match status" value="1"/>
</dbReference>
<dbReference type="PROSITE" id="PS00134">
    <property type="entry name" value="TRYPSIN_HIS"/>
    <property type="match status" value="1"/>
</dbReference>
<dbReference type="InterPro" id="IPR001314">
    <property type="entry name" value="Peptidase_S1A"/>
</dbReference>
<dbReference type="Pfam" id="PF00089">
    <property type="entry name" value="Trypsin"/>
    <property type="match status" value="1"/>
</dbReference>
<feature type="signal peptide" evidence="10">
    <location>
        <begin position="1"/>
        <end position="24"/>
    </location>
</feature>
<organism evidence="12">
    <name type="scientific">Zeugodacus cucurbitae</name>
    <name type="common">Melon fruit fly</name>
    <name type="synonym">Bactrocera cucurbitae</name>
    <dbReference type="NCBI Taxonomy" id="28588"/>
    <lineage>
        <taxon>Eukaryota</taxon>
        <taxon>Metazoa</taxon>
        <taxon>Ecdysozoa</taxon>
        <taxon>Arthropoda</taxon>
        <taxon>Hexapoda</taxon>
        <taxon>Insecta</taxon>
        <taxon>Pterygota</taxon>
        <taxon>Neoptera</taxon>
        <taxon>Endopterygota</taxon>
        <taxon>Diptera</taxon>
        <taxon>Brachycera</taxon>
        <taxon>Muscomorpha</taxon>
        <taxon>Tephritoidea</taxon>
        <taxon>Tephritidae</taxon>
        <taxon>Zeugodacus</taxon>
        <taxon>Zeugodacus</taxon>
    </lineage>
</organism>
<evidence type="ECO:0000256" key="6">
    <source>
        <dbReference type="ARBA" id="ARBA00022825"/>
    </source>
</evidence>
<keyword evidence="3 9" id="KW-0645">Protease</keyword>
<evidence type="ECO:0000256" key="3">
    <source>
        <dbReference type="ARBA" id="ARBA00022670"/>
    </source>
</evidence>
<dbReference type="InterPro" id="IPR009003">
    <property type="entry name" value="Peptidase_S1_PA"/>
</dbReference>
<dbReference type="EMBL" id="GBXI01012951">
    <property type="protein sequence ID" value="JAD01341.1"/>
    <property type="molecule type" value="Transcribed_RNA"/>
</dbReference>
<evidence type="ECO:0000256" key="5">
    <source>
        <dbReference type="ARBA" id="ARBA00022801"/>
    </source>
</evidence>
<dbReference type="EMBL" id="GBXI01012224">
    <property type="protein sequence ID" value="JAD02068.1"/>
    <property type="molecule type" value="Transcribed_RNA"/>
</dbReference>
<keyword evidence="8" id="KW-1015">Disulfide bond</keyword>
<dbReference type="PANTHER" id="PTHR24252">
    <property type="entry name" value="ACROSIN-RELATED"/>
    <property type="match status" value="1"/>
</dbReference>
<dbReference type="InterPro" id="IPR018114">
    <property type="entry name" value="TRYPSIN_HIS"/>
</dbReference>
<keyword evidence="4 10" id="KW-0732">Signal</keyword>
<evidence type="ECO:0000256" key="8">
    <source>
        <dbReference type="ARBA" id="ARBA00023157"/>
    </source>
</evidence>
<reference evidence="12" key="1">
    <citation type="submission" date="2014-11" db="EMBL/GenBank/DDBJ databases">
        <authorList>
            <person name="Geib S."/>
        </authorList>
    </citation>
    <scope>NUCLEOTIDE SEQUENCE</scope>
</reference>
<dbReference type="PANTHER" id="PTHR24252:SF7">
    <property type="entry name" value="HYALIN"/>
    <property type="match status" value="1"/>
</dbReference>
<keyword evidence="6 9" id="KW-0720">Serine protease</keyword>
<evidence type="ECO:0000259" key="11">
    <source>
        <dbReference type="PROSITE" id="PS50240"/>
    </source>
</evidence>
<dbReference type="InterPro" id="IPR001254">
    <property type="entry name" value="Trypsin_dom"/>
</dbReference>
<feature type="domain" description="Peptidase S1" evidence="11">
    <location>
        <begin position="239"/>
        <end position="480"/>
    </location>
</feature>
<evidence type="ECO:0000313" key="12">
    <source>
        <dbReference type="EMBL" id="JAD01341.1"/>
    </source>
</evidence>
<dbReference type="GO" id="GO:0004252">
    <property type="term" value="F:serine-type endopeptidase activity"/>
    <property type="evidence" value="ECO:0007669"/>
    <property type="project" value="InterPro"/>
</dbReference>
<evidence type="ECO:0000256" key="7">
    <source>
        <dbReference type="ARBA" id="ARBA00023145"/>
    </source>
</evidence>
<dbReference type="PROSITE" id="PS00135">
    <property type="entry name" value="TRYPSIN_SER"/>
    <property type="match status" value="1"/>
</dbReference>
<dbReference type="Gene3D" id="2.40.10.10">
    <property type="entry name" value="Trypsin-like serine proteases"/>
    <property type="match status" value="1"/>
</dbReference>
<dbReference type="FunFam" id="2.40.10.10:FF:000146">
    <property type="entry name" value="Serine protease 53"/>
    <property type="match status" value="1"/>
</dbReference>
<dbReference type="InterPro" id="IPR031986">
    <property type="entry name" value="GD_N"/>
</dbReference>
<evidence type="ECO:0000256" key="10">
    <source>
        <dbReference type="SAM" id="SignalP"/>
    </source>
</evidence>
<name>A0A0A1WRV5_ZEUCU</name>
<dbReference type="GO" id="GO:0005576">
    <property type="term" value="C:extracellular region"/>
    <property type="evidence" value="ECO:0007669"/>
    <property type="project" value="UniProtKB-SubCell"/>
</dbReference>
<evidence type="ECO:0000256" key="9">
    <source>
        <dbReference type="RuleBase" id="RU363034"/>
    </source>
</evidence>
<keyword evidence="2" id="KW-0964">Secreted</keyword>
<evidence type="ECO:0000256" key="4">
    <source>
        <dbReference type="ARBA" id="ARBA00022729"/>
    </source>
</evidence>
<dbReference type="AlphaFoldDB" id="A0A0A1WRV5"/>
<proteinExistence type="predicted"/>
<sequence>MCSANLHTLIFICSISTLLRSAIAQLEIPPIACPEYFRYVSDGFTYYGLITLPQVAVGRAEVRAHFCQRGLPTSGFHGRISPYPDESTVVRNVFNHQPATFRVDFDNPSNPPKLTLLSLDGNDLCLSSDYPPPNSWSKLFYQLYTYKAGGNSITISNGPIRLRPIDLDPRPNYYQTDPIYPPFGPNFFRNPSVSNKFNTPTTRSTEVTRKPTVNTNTAVASGDLAGICGKEGNVVRGFVYGGDEVSRGQFPWLTAIYNKVPDGLNFKCGGTLISRRTVISAAHCFNDLKKDQIVLYFGRYNLQSYSEDSIVLREVKQLIIHTDYVINQPNADLALLQIEALEKFSEYIKPICLSELDESPPVGKTASVIGWGYKSEEEKNISSLPKVVDVKVVSNGDCLSSSEAFQTIVTDKTICAGNRDGTGPCIGDSGGALMLFRNNRWVLRGVVSAGHSSHYHCDLFQYVVYCDTVKYMTWIRQNLLD</sequence>
<keyword evidence="7" id="KW-0865">Zymogen</keyword>
<gene>
    <name evidence="12" type="primary">gd_2</name>
    <name evidence="13" type="synonym">gd_1</name>
    <name evidence="12" type="ORF">g.45035</name>
    <name evidence="13" type="ORF">g.45036</name>
</gene>
<dbReference type="InterPro" id="IPR033116">
    <property type="entry name" value="TRYPSIN_SER"/>
</dbReference>
<dbReference type="PRINTS" id="PR00722">
    <property type="entry name" value="CHYMOTRYPSIN"/>
</dbReference>
<dbReference type="Pfam" id="PF16030">
    <property type="entry name" value="GD_N"/>
    <property type="match status" value="1"/>
</dbReference>
<protein>
    <submittedName>
        <fullName evidence="12">Serine protease gd</fullName>
    </submittedName>
</protein>
<dbReference type="SMART" id="SM00020">
    <property type="entry name" value="Tryp_SPc"/>
    <property type="match status" value="1"/>
</dbReference>
<dbReference type="SUPFAM" id="SSF50494">
    <property type="entry name" value="Trypsin-like serine proteases"/>
    <property type="match status" value="1"/>
</dbReference>
<dbReference type="GO" id="GO:0006508">
    <property type="term" value="P:proteolysis"/>
    <property type="evidence" value="ECO:0007669"/>
    <property type="project" value="UniProtKB-KW"/>
</dbReference>
<reference evidence="12" key="2">
    <citation type="journal article" date="2015" name="Gigascience">
        <title>Reconstructing a comprehensive transcriptome assembly of a white-pupal translocated strain of the pest fruit fly Bactrocera cucurbitae.</title>
        <authorList>
            <person name="Sim S.B."/>
            <person name="Calla B."/>
            <person name="Hall B."/>
            <person name="DeRego T."/>
            <person name="Geib S.M."/>
        </authorList>
    </citation>
    <scope>NUCLEOTIDE SEQUENCE</scope>
</reference>
<comment type="subcellular location">
    <subcellularLocation>
        <location evidence="1">Secreted</location>
    </subcellularLocation>
</comment>
<evidence type="ECO:0000313" key="13">
    <source>
        <dbReference type="EMBL" id="JAD02068.1"/>
    </source>
</evidence>